<accession>A0ACA9MCS6</accession>
<organism evidence="1 2">
    <name type="scientific">Dentiscutata heterogama</name>
    <dbReference type="NCBI Taxonomy" id="1316150"/>
    <lineage>
        <taxon>Eukaryota</taxon>
        <taxon>Fungi</taxon>
        <taxon>Fungi incertae sedis</taxon>
        <taxon>Mucoromycota</taxon>
        <taxon>Glomeromycotina</taxon>
        <taxon>Glomeromycetes</taxon>
        <taxon>Diversisporales</taxon>
        <taxon>Gigasporaceae</taxon>
        <taxon>Dentiscutata</taxon>
    </lineage>
</organism>
<evidence type="ECO:0000313" key="1">
    <source>
        <dbReference type="EMBL" id="CAG8577794.1"/>
    </source>
</evidence>
<feature type="non-terminal residue" evidence="1">
    <location>
        <position position="71"/>
    </location>
</feature>
<proteinExistence type="predicted"/>
<reference evidence="1" key="1">
    <citation type="submission" date="2021-06" db="EMBL/GenBank/DDBJ databases">
        <authorList>
            <person name="Kallberg Y."/>
            <person name="Tangrot J."/>
            <person name="Rosling A."/>
        </authorList>
    </citation>
    <scope>NUCLEOTIDE SEQUENCE</scope>
    <source>
        <strain evidence="1">IL203A</strain>
    </source>
</reference>
<sequence length="71" mass="7451">MKIYFGFVVIFAALLLSEKVSCQKLRVGDLCSTGTDCLSTHCDGGQCSLGQPGDPCETKNDCVFGPATACV</sequence>
<keyword evidence="2" id="KW-1185">Reference proteome</keyword>
<comment type="caution">
    <text evidence="1">The sequence shown here is derived from an EMBL/GenBank/DDBJ whole genome shotgun (WGS) entry which is preliminary data.</text>
</comment>
<evidence type="ECO:0000313" key="2">
    <source>
        <dbReference type="Proteomes" id="UP000789702"/>
    </source>
</evidence>
<gene>
    <name evidence="1" type="ORF">DHETER_LOCUS6337</name>
</gene>
<dbReference type="Proteomes" id="UP000789702">
    <property type="component" value="Unassembled WGS sequence"/>
</dbReference>
<dbReference type="EMBL" id="CAJVPU010007888">
    <property type="protein sequence ID" value="CAG8577794.1"/>
    <property type="molecule type" value="Genomic_DNA"/>
</dbReference>
<name>A0ACA9MCS6_9GLOM</name>
<protein>
    <submittedName>
        <fullName evidence="1">7900_t:CDS:1</fullName>
    </submittedName>
</protein>